<dbReference type="SUPFAM" id="SSF53850">
    <property type="entry name" value="Periplasmic binding protein-like II"/>
    <property type="match status" value="1"/>
</dbReference>
<evidence type="ECO:0000313" key="4">
    <source>
        <dbReference type="EMBL" id="KKL63607.1"/>
    </source>
</evidence>
<sequence>GWYEAGYIEALDPFIAKDPDFDKSIYVAKAYKINSTFAGKQVGLPFNMEGRLMFYRKDIFKQEGLKVPTNLQEWVKVVKYFDANRSKFPDGFYGAVYMYAVEQGAAYPIEQYWGMFDWDSFNTTNGFWDDNFQNIMDEDKLTESFKFWADMKKYMPPGIETYNLPEAYQAYVDGMTAMTEVWPLTLYGMLLDPANEEIRKNTGVANIGYGLPMSGGWALTMVSSSKNKEAAWEYMKFMASAENDLFFFREYGKGPSVKATYKDPSLVDIYGEWLTNQSEAIAAAVSAGKISTMGEFYGGDFWVFANQTMNGQLEAREGAKMMIKEMSGILERAGYKQK</sequence>
<accession>A0A0F9GK78</accession>
<reference evidence="4" key="1">
    <citation type="journal article" date="2015" name="Nature">
        <title>Complex archaea that bridge the gap between prokaryotes and eukaryotes.</title>
        <authorList>
            <person name="Spang A."/>
            <person name="Saw J.H."/>
            <person name="Jorgensen S.L."/>
            <person name="Zaremba-Niedzwiedzka K."/>
            <person name="Martijn J."/>
            <person name="Lind A.E."/>
            <person name="van Eijk R."/>
            <person name="Schleper C."/>
            <person name="Guy L."/>
            <person name="Ettema T.J."/>
        </authorList>
    </citation>
    <scope>NUCLEOTIDE SEQUENCE</scope>
</reference>
<keyword evidence="2" id="KW-0813">Transport</keyword>
<proteinExistence type="inferred from homology"/>
<evidence type="ECO:0000256" key="1">
    <source>
        <dbReference type="ARBA" id="ARBA00008520"/>
    </source>
</evidence>
<comment type="similarity">
    <text evidence="1">Belongs to the bacterial solute-binding protein 1 family.</text>
</comment>
<dbReference type="InterPro" id="IPR050490">
    <property type="entry name" value="Bact_solute-bd_prot1"/>
</dbReference>
<gene>
    <name evidence="4" type="ORF">LCGC14_2173400</name>
</gene>
<evidence type="ECO:0000256" key="2">
    <source>
        <dbReference type="ARBA" id="ARBA00022448"/>
    </source>
</evidence>
<dbReference type="Pfam" id="PF01547">
    <property type="entry name" value="SBP_bac_1"/>
    <property type="match status" value="1"/>
</dbReference>
<dbReference type="Gene3D" id="3.40.190.10">
    <property type="entry name" value="Periplasmic binding protein-like II"/>
    <property type="match status" value="2"/>
</dbReference>
<organism evidence="4">
    <name type="scientific">marine sediment metagenome</name>
    <dbReference type="NCBI Taxonomy" id="412755"/>
    <lineage>
        <taxon>unclassified sequences</taxon>
        <taxon>metagenomes</taxon>
        <taxon>ecological metagenomes</taxon>
    </lineage>
</organism>
<dbReference type="PANTHER" id="PTHR43649">
    <property type="entry name" value="ARABINOSE-BINDING PROTEIN-RELATED"/>
    <property type="match status" value="1"/>
</dbReference>
<evidence type="ECO:0008006" key="5">
    <source>
        <dbReference type="Google" id="ProtNLM"/>
    </source>
</evidence>
<dbReference type="PANTHER" id="PTHR43649:SF34">
    <property type="entry name" value="ABC TRANSPORTER PERIPLASMIC-BINDING PROTEIN YCJN-RELATED"/>
    <property type="match status" value="1"/>
</dbReference>
<protein>
    <recommendedName>
        <fullName evidence="5">ABC transporter substrate-binding protein</fullName>
    </recommendedName>
</protein>
<dbReference type="AlphaFoldDB" id="A0A0F9GK78"/>
<feature type="non-terminal residue" evidence="4">
    <location>
        <position position="1"/>
    </location>
</feature>
<name>A0A0F9GK78_9ZZZZ</name>
<comment type="caution">
    <text evidence="4">The sequence shown here is derived from an EMBL/GenBank/DDBJ whole genome shotgun (WGS) entry which is preliminary data.</text>
</comment>
<keyword evidence="3" id="KW-0732">Signal</keyword>
<dbReference type="EMBL" id="LAZR01028108">
    <property type="protein sequence ID" value="KKL63607.1"/>
    <property type="molecule type" value="Genomic_DNA"/>
</dbReference>
<dbReference type="InterPro" id="IPR006059">
    <property type="entry name" value="SBP"/>
</dbReference>
<evidence type="ECO:0000256" key="3">
    <source>
        <dbReference type="ARBA" id="ARBA00022729"/>
    </source>
</evidence>